<gene>
    <name evidence="2" type="ORF">BABL1_gene_34</name>
</gene>
<dbReference type="KEGG" id="dpb:BABL1_gene_34"/>
<proteinExistence type="predicted"/>
<keyword evidence="3" id="KW-1185">Reference proteome</keyword>
<evidence type="ECO:0000313" key="3">
    <source>
        <dbReference type="Proteomes" id="UP000018769"/>
    </source>
</evidence>
<organism evidence="2 3">
    <name type="scientific">Candidatus Babela massiliensis</name>
    <dbReference type="NCBI Taxonomy" id="673862"/>
    <lineage>
        <taxon>Bacteria</taxon>
        <taxon>Candidatus Babelota</taxon>
        <taxon>Candidatus Babeliae</taxon>
        <taxon>Candidatus Babeliales</taxon>
        <taxon>Candidatus Babeliaceae</taxon>
        <taxon>Candidatus Babela</taxon>
    </lineage>
</organism>
<dbReference type="HOGENOM" id="CLU_434569_0_0_7"/>
<evidence type="ECO:0000256" key="1">
    <source>
        <dbReference type="SAM" id="MobiDB-lite"/>
    </source>
</evidence>
<dbReference type="OrthoDB" id="9802365at2"/>
<dbReference type="RefSeq" id="WP_023792756.1">
    <property type="nucleotide sequence ID" value="NC_023003.1"/>
</dbReference>
<dbReference type="STRING" id="673862.BABL1_gene_34"/>
<evidence type="ECO:0000313" key="2">
    <source>
        <dbReference type="EMBL" id="CDK30902.1"/>
    </source>
</evidence>
<feature type="region of interest" description="Disordered" evidence="1">
    <location>
        <begin position="442"/>
        <end position="476"/>
    </location>
</feature>
<name>V6DH29_9BACT</name>
<dbReference type="Proteomes" id="UP000018769">
    <property type="component" value="Chromosome I"/>
</dbReference>
<feature type="compositionally biased region" description="Basic residues" evidence="1">
    <location>
        <begin position="447"/>
        <end position="463"/>
    </location>
</feature>
<sequence length="655" mass="77175">MDVKIINRFLKSILLMLSILNFNINYSMTKTNRLDDIKTKVMKNIEEKLKGLGLENIPSSNHLNLILNLLFYQKCIINTLKFLEPISSQLIDHSSQDIKITAYIFQTLKTVSAKHEEKFKDKGIKVLRTEEDIEEAKALVDLPNVETVILETPEQISSLFKCLTERDVLDSDLIKEQLNNYYYWNNLYNLNKDYTIKAIMNNEIHRYLKIILYRLLSKNLFLNYGYINIIANFYFYLTVTDDSIKEKELEDILNDEESALKNGTFAEFIERILDKINIKDQIKNTIPDFIPLLTEFNKLSRLMKHLIIKTEFQGHKPFDINTSIYINNSIKKLITQFEGNQKDYEKLYENVMNLKDDIIKYCDNKTKSDCNSSYTAIRFSSGTPDKKSKTLPSSIEDNNEEFKQIFNHFLNIKINTQSETQANNAPIQDNWLDFLTKNNKSKGNIQKQKKKKSSRRRPHKKQNVKSEEELEDSTSNTQEVNKFNIEDLYYEVPKYASRILEWFDKDSVKDKNYYSILYHTYCPIVDLIIKKYGKVKLRINRTTNNQDKAYYLLGLVKYPNGNVQSAVFVNCYDKNGTLYHRGIETNNSQEIYQQLANKDISFNIPLSNITQNLNRRRFIFKEDYKKIYHDTSFEENELCIYVKDNQNNATLILFK</sequence>
<dbReference type="EMBL" id="HG793133">
    <property type="protein sequence ID" value="CDK30902.1"/>
    <property type="molecule type" value="Genomic_DNA"/>
</dbReference>
<protein>
    <submittedName>
        <fullName evidence="2">Uncharacterized protein</fullName>
    </submittedName>
</protein>
<reference evidence="2 3" key="1">
    <citation type="journal article" date="2015" name="Biol. Direct">
        <title>Babela massiliensis, a representative of a widespread bacterial phylum with unusual adaptations to parasitism in amoebae.</title>
        <authorList>
            <person name="Pagnier I."/>
            <person name="Yutin N."/>
            <person name="Croce O."/>
            <person name="Makarova K.S."/>
            <person name="Wolf Y.I."/>
            <person name="Benamar S."/>
            <person name="Raoult D."/>
            <person name="Koonin E.V."/>
            <person name="La Scola B."/>
        </authorList>
    </citation>
    <scope>NUCLEOTIDE SEQUENCE [LARGE SCALE GENOMIC DNA]</scope>
    <source>
        <strain evidence="3">BABL1</strain>
    </source>
</reference>
<accession>V6DH29</accession>
<dbReference type="AlphaFoldDB" id="V6DH29"/>